<comment type="caution">
    <text evidence="7">Lacks conserved residue(s) required for the propagation of feature annotation.</text>
</comment>
<dbReference type="GO" id="GO:0008270">
    <property type="term" value="F:zinc ion binding"/>
    <property type="evidence" value="ECO:0007669"/>
    <property type="project" value="InterPro"/>
</dbReference>
<evidence type="ECO:0000259" key="9">
    <source>
        <dbReference type="PROSITE" id="PS52035"/>
    </source>
</evidence>
<dbReference type="InterPro" id="IPR029062">
    <property type="entry name" value="Class_I_gatase-like"/>
</dbReference>
<dbReference type="Gene3D" id="3.40.630.10">
    <property type="entry name" value="Zn peptidases"/>
    <property type="match status" value="1"/>
</dbReference>
<dbReference type="Gene3D" id="3.40.50.880">
    <property type="match status" value="1"/>
</dbReference>
<accession>A0A3B0A9W7</accession>
<dbReference type="GO" id="GO:0004181">
    <property type="term" value="F:metallocarboxypeptidase activity"/>
    <property type="evidence" value="ECO:0007669"/>
    <property type="project" value="InterPro"/>
</dbReference>
<reference evidence="10 11" key="1">
    <citation type="journal article" date="2015" name="Int. J. Syst. Evol. Microbiol.">
        <title>Micromonospora costi sp. nov., isolated from a leaf of Costus speciosus.</title>
        <authorList>
            <person name="Thawai C."/>
        </authorList>
    </citation>
    <scope>NUCLEOTIDE SEQUENCE [LARGE SCALE GENOMIC DNA]</scope>
    <source>
        <strain evidence="10 11">CS1-12</strain>
    </source>
</reference>
<dbReference type="EMBL" id="RBAN01000001">
    <property type="protein sequence ID" value="RKN57578.1"/>
    <property type="molecule type" value="Genomic_DNA"/>
</dbReference>
<evidence type="ECO:0000256" key="7">
    <source>
        <dbReference type="PROSITE-ProRule" id="PRU01379"/>
    </source>
</evidence>
<feature type="domain" description="Peptidase M14" evidence="9">
    <location>
        <begin position="57"/>
        <end position="487"/>
    </location>
</feature>
<comment type="cofactor">
    <cofactor evidence="1">
        <name>Zn(2+)</name>
        <dbReference type="ChEBI" id="CHEBI:29105"/>
    </cofactor>
</comment>
<dbReference type="GO" id="GO:0006508">
    <property type="term" value="P:proteolysis"/>
    <property type="evidence" value="ECO:0007669"/>
    <property type="project" value="UniProtKB-KW"/>
</dbReference>
<proteinExistence type="inferred from homology"/>
<evidence type="ECO:0000313" key="10">
    <source>
        <dbReference type="EMBL" id="RKN57578.1"/>
    </source>
</evidence>
<evidence type="ECO:0000313" key="11">
    <source>
        <dbReference type="Proteomes" id="UP000279968"/>
    </source>
</evidence>
<dbReference type="PANTHER" id="PTHR11705">
    <property type="entry name" value="PROTEASE FAMILY M14 CARBOXYPEPTIDASE A,B"/>
    <property type="match status" value="1"/>
</dbReference>
<evidence type="ECO:0000256" key="5">
    <source>
        <dbReference type="ARBA" id="ARBA00022833"/>
    </source>
</evidence>
<keyword evidence="6" id="KW-0482">Metalloprotease</keyword>
<evidence type="ECO:0000256" key="4">
    <source>
        <dbReference type="ARBA" id="ARBA00022801"/>
    </source>
</evidence>
<dbReference type="CDD" id="cd06240">
    <property type="entry name" value="M14-like"/>
    <property type="match status" value="1"/>
</dbReference>
<dbReference type="InterPro" id="IPR000834">
    <property type="entry name" value="Peptidase_M14"/>
</dbReference>
<dbReference type="AlphaFoldDB" id="A0A3B0A9W7"/>
<dbReference type="GO" id="GO:0005615">
    <property type="term" value="C:extracellular space"/>
    <property type="evidence" value="ECO:0007669"/>
    <property type="project" value="TreeGrafter"/>
</dbReference>
<feature type="signal peptide" evidence="8">
    <location>
        <begin position="1"/>
        <end position="30"/>
    </location>
</feature>
<evidence type="ECO:0000256" key="1">
    <source>
        <dbReference type="ARBA" id="ARBA00001947"/>
    </source>
</evidence>
<dbReference type="PROSITE" id="PS52035">
    <property type="entry name" value="PEPTIDASE_M14"/>
    <property type="match status" value="1"/>
</dbReference>
<keyword evidence="8" id="KW-0732">Signal</keyword>
<evidence type="ECO:0000256" key="2">
    <source>
        <dbReference type="ARBA" id="ARBA00005988"/>
    </source>
</evidence>
<keyword evidence="4" id="KW-0378">Hydrolase</keyword>
<comment type="similarity">
    <text evidence="2 7">Belongs to the peptidase M14 family.</text>
</comment>
<feature type="chain" id="PRO_5039433157" evidence="8">
    <location>
        <begin position="31"/>
        <end position="867"/>
    </location>
</feature>
<evidence type="ECO:0000256" key="3">
    <source>
        <dbReference type="ARBA" id="ARBA00022670"/>
    </source>
</evidence>
<keyword evidence="3" id="KW-0645">Protease</keyword>
<protein>
    <submittedName>
        <fullName evidence="10">Peptidase M14</fullName>
    </submittedName>
</protein>
<evidence type="ECO:0000256" key="6">
    <source>
        <dbReference type="ARBA" id="ARBA00023049"/>
    </source>
</evidence>
<dbReference type="SUPFAM" id="SSF52317">
    <property type="entry name" value="Class I glutamine amidotransferase-like"/>
    <property type="match status" value="1"/>
</dbReference>
<sequence>MEGDQVKRRLTRTALPVACVLALVSTQALTSATTATARDRVPKPEAVIGWVPCADYKLATYEQIADYYRKLDKASDRMKLVEIGRTSEGRPQLMAIVSSEKNLKEENLRRYRETSVRLSQGDTLPEKEARALAKSGKAIAWVDFGIHSTEVAGHQTAPQFAYDLVTSETPEARAIRDNVITLLVPNVNPDGGTKVAEWYRKNLGGPYQDAGYPELYQKYAGHDNNRDWYMFNLQETQNVGRQLFHEWIPQVMHNVHQTAVFPARISIPPYEDPLNPNIHPQVVRGVNLVGDAMGQRLEREDKGGALARQSYDIWWNGGARTAPYYHNQIGILTETAHASATPRYYDPATFPKTFADGTSTSEPSVFYPSPWKGGEWHLSQSCDYIKTASWAMLRVASDDREALLNGVAKMARDGGQNGKGTTYVIPADQADYPTATKLVDKLRWNNIRVEKAVDSFTVGNRTYPAGSYLVREAQPYRAAVLDLLNPQKYPDRRLYPGGPLEPPYDITGYTLSFQMGVTVDKLDQNVRTRTVDVDWPSVPKGVVAGAPKYAYALDPRVNDSSAAVNALLAAGEKIARSTGEVTTRTGKLPAGTFLVTARAGTEKRVTDLANQLGLSIAAVDAKPATVTALAAPRIGLYDGFNNYDEGWTRLILDQFGFGYQKLTNAAVRAGNLRATFDTIVLPDATYNSMRNGRAAGSLPPEYTGGMTDAGVANLKAFVEAGGTVVTLNRAAQLPIQAFDVPVRDVTAGVEETKLNIPGSVLNLNVDASDPVGAGFGSTASAFVADGPAFEVEEGAQGVTVAATWPKTDLLKSGFLLGEDVIGGKAAVVTAKVGEGQVVMIGFKPQHRAQSHGTYRLLFNAMYLGGQD</sequence>
<name>A0A3B0A9W7_9ACTN</name>
<keyword evidence="5" id="KW-0862">Zinc</keyword>
<dbReference type="SUPFAM" id="SSF53187">
    <property type="entry name" value="Zn-dependent exopeptidases"/>
    <property type="match status" value="1"/>
</dbReference>
<organism evidence="10 11">
    <name type="scientific">Micromonospora costi</name>
    <dbReference type="NCBI Taxonomy" id="1530042"/>
    <lineage>
        <taxon>Bacteria</taxon>
        <taxon>Bacillati</taxon>
        <taxon>Actinomycetota</taxon>
        <taxon>Actinomycetes</taxon>
        <taxon>Micromonosporales</taxon>
        <taxon>Micromonosporaceae</taxon>
        <taxon>Micromonospora</taxon>
    </lineage>
</organism>
<dbReference type="PANTHER" id="PTHR11705:SF143">
    <property type="entry name" value="SLL0236 PROTEIN"/>
    <property type="match status" value="1"/>
</dbReference>
<evidence type="ECO:0000256" key="8">
    <source>
        <dbReference type="SAM" id="SignalP"/>
    </source>
</evidence>
<comment type="caution">
    <text evidence="10">The sequence shown here is derived from an EMBL/GenBank/DDBJ whole genome shotgun (WGS) entry which is preliminary data.</text>
</comment>
<keyword evidence="11" id="KW-1185">Reference proteome</keyword>
<dbReference type="Proteomes" id="UP000279968">
    <property type="component" value="Unassembled WGS sequence"/>
</dbReference>
<gene>
    <name evidence="10" type="ORF">D7193_02630</name>
</gene>
<dbReference type="Pfam" id="PF00246">
    <property type="entry name" value="Peptidase_M14"/>
    <property type="match status" value="1"/>
</dbReference>